<keyword evidence="1" id="KW-0812">Transmembrane</keyword>
<accession>M2PS67</accession>
<dbReference type="AlphaFoldDB" id="M2PS67"/>
<evidence type="ECO:0000313" key="3">
    <source>
        <dbReference type="Proteomes" id="UP000016930"/>
    </source>
</evidence>
<keyword evidence="1" id="KW-0472">Membrane</keyword>
<gene>
    <name evidence="2" type="ORF">CERSUDRAFT_91982</name>
</gene>
<evidence type="ECO:0000256" key="1">
    <source>
        <dbReference type="SAM" id="Phobius"/>
    </source>
</evidence>
<organism evidence="2 3">
    <name type="scientific">Ceriporiopsis subvermispora (strain B)</name>
    <name type="common">White-rot fungus</name>
    <name type="synonym">Gelatoporia subvermispora</name>
    <dbReference type="NCBI Taxonomy" id="914234"/>
    <lineage>
        <taxon>Eukaryota</taxon>
        <taxon>Fungi</taxon>
        <taxon>Dikarya</taxon>
        <taxon>Basidiomycota</taxon>
        <taxon>Agaricomycotina</taxon>
        <taxon>Agaricomycetes</taxon>
        <taxon>Polyporales</taxon>
        <taxon>Gelatoporiaceae</taxon>
        <taxon>Gelatoporia</taxon>
    </lineage>
</organism>
<sequence length="138" mass="14912">MVGLSTNVFAYAGGFTFPLSSIIISHFLLKLRHVVGDRSHETSESQSQPSTVRFASFVDNMGELLDYGFERPDAYGDDMIEDPGAFGSFDLPDPYKEPEVKDDSASIMLVTASENIDTDAIVSLERGVASTCDCGAAM</sequence>
<dbReference type="EMBL" id="KB445793">
    <property type="protein sequence ID" value="EMD39474.1"/>
    <property type="molecule type" value="Genomic_DNA"/>
</dbReference>
<protein>
    <submittedName>
        <fullName evidence="2">Uncharacterized protein</fullName>
    </submittedName>
</protein>
<dbReference type="Proteomes" id="UP000016930">
    <property type="component" value="Unassembled WGS sequence"/>
</dbReference>
<proteinExistence type="predicted"/>
<reference evidence="2 3" key="1">
    <citation type="journal article" date="2012" name="Proc. Natl. Acad. Sci. U.S.A.">
        <title>Comparative genomics of Ceriporiopsis subvermispora and Phanerochaete chrysosporium provide insight into selective ligninolysis.</title>
        <authorList>
            <person name="Fernandez-Fueyo E."/>
            <person name="Ruiz-Duenas F.J."/>
            <person name="Ferreira P."/>
            <person name="Floudas D."/>
            <person name="Hibbett D.S."/>
            <person name="Canessa P."/>
            <person name="Larrondo L.F."/>
            <person name="James T.Y."/>
            <person name="Seelenfreund D."/>
            <person name="Lobos S."/>
            <person name="Polanco R."/>
            <person name="Tello M."/>
            <person name="Honda Y."/>
            <person name="Watanabe T."/>
            <person name="Watanabe T."/>
            <person name="Ryu J.S."/>
            <person name="Kubicek C.P."/>
            <person name="Schmoll M."/>
            <person name="Gaskell J."/>
            <person name="Hammel K.E."/>
            <person name="St John F.J."/>
            <person name="Vanden Wymelenberg A."/>
            <person name="Sabat G."/>
            <person name="Splinter BonDurant S."/>
            <person name="Syed K."/>
            <person name="Yadav J.S."/>
            <person name="Doddapaneni H."/>
            <person name="Subramanian V."/>
            <person name="Lavin J.L."/>
            <person name="Oguiza J.A."/>
            <person name="Perez G."/>
            <person name="Pisabarro A.G."/>
            <person name="Ramirez L."/>
            <person name="Santoyo F."/>
            <person name="Master E."/>
            <person name="Coutinho P.M."/>
            <person name="Henrissat B."/>
            <person name="Lombard V."/>
            <person name="Magnuson J.K."/>
            <person name="Kuees U."/>
            <person name="Hori C."/>
            <person name="Igarashi K."/>
            <person name="Samejima M."/>
            <person name="Held B.W."/>
            <person name="Barry K.W."/>
            <person name="LaButti K.M."/>
            <person name="Lapidus A."/>
            <person name="Lindquist E.A."/>
            <person name="Lucas S.M."/>
            <person name="Riley R."/>
            <person name="Salamov A.A."/>
            <person name="Hoffmeister D."/>
            <person name="Schwenk D."/>
            <person name="Hadar Y."/>
            <person name="Yarden O."/>
            <person name="de Vries R.P."/>
            <person name="Wiebenga A."/>
            <person name="Stenlid J."/>
            <person name="Eastwood D."/>
            <person name="Grigoriev I.V."/>
            <person name="Berka R.M."/>
            <person name="Blanchette R.A."/>
            <person name="Kersten P."/>
            <person name="Martinez A.T."/>
            <person name="Vicuna R."/>
            <person name="Cullen D."/>
        </authorList>
    </citation>
    <scope>NUCLEOTIDE SEQUENCE [LARGE SCALE GENOMIC DNA]</scope>
    <source>
        <strain evidence="2 3">B</strain>
    </source>
</reference>
<feature type="transmembrane region" description="Helical" evidence="1">
    <location>
        <begin position="6"/>
        <end position="29"/>
    </location>
</feature>
<evidence type="ECO:0000313" key="2">
    <source>
        <dbReference type="EMBL" id="EMD39474.1"/>
    </source>
</evidence>
<name>M2PS67_CERS8</name>
<keyword evidence="3" id="KW-1185">Reference proteome</keyword>
<keyword evidence="1" id="KW-1133">Transmembrane helix</keyword>
<dbReference type="HOGENOM" id="CLU_1855030_0_0_1"/>